<evidence type="ECO:0000313" key="2">
    <source>
        <dbReference type="EMBL" id="CAL1586666.1"/>
    </source>
</evidence>
<sequence length="103" mass="11560">MAEATQLQQPQQTEALERKEDLCQNSEDRDEDQDQSSTEGSTESEDSSEEGSTASRTPTRPLLSIRSQSTMDMEDDSPNMIVYRKVRQAGTITCDIIQIQMIS</sequence>
<feature type="compositionally biased region" description="Polar residues" evidence="1">
    <location>
        <begin position="1"/>
        <end position="14"/>
    </location>
</feature>
<feature type="region of interest" description="Disordered" evidence="1">
    <location>
        <begin position="1"/>
        <end position="77"/>
    </location>
</feature>
<evidence type="ECO:0000256" key="1">
    <source>
        <dbReference type="SAM" id="MobiDB-lite"/>
    </source>
</evidence>
<organism evidence="2 3">
    <name type="scientific">Knipowitschia caucasica</name>
    <name type="common">Caucasian dwarf goby</name>
    <name type="synonym">Pomatoschistus caucasicus</name>
    <dbReference type="NCBI Taxonomy" id="637954"/>
    <lineage>
        <taxon>Eukaryota</taxon>
        <taxon>Metazoa</taxon>
        <taxon>Chordata</taxon>
        <taxon>Craniata</taxon>
        <taxon>Vertebrata</taxon>
        <taxon>Euteleostomi</taxon>
        <taxon>Actinopterygii</taxon>
        <taxon>Neopterygii</taxon>
        <taxon>Teleostei</taxon>
        <taxon>Neoteleostei</taxon>
        <taxon>Acanthomorphata</taxon>
        <taxon>Gobiaria</taxon>
        <taxon>Gobiiformes</taxon>
        <taxon>Gobioidei</taxon>
        <taxon>Gobiidae</taxon>
        <taxon>Gobiinae</taxon>
        <taxon>Knipowitschia</taxon>
    </lineage>
</organism>
<dbReference type="Proteomes" id="UP001497482">
    <property type="component" value="Chromosome 17"/>
</dbReference>
<keyword evidence="3" id="KW-1185">Reference proteome</keyword>
<dbReference type="AlphaFoldDB" id="A0AAV2K9Q6"/>
<gene>
    <name evidence="2" type="ORF">KC01_LOCUS16687</name>
</gene>
<protein>
    <submittedName>
        <fullName evidence="2">Uncharacterized protein</fullName>
    </submittedName>
</protein>
<name>A0AAV2K9Q6_KNICA</name>
<evidence type="ECO:0000313" key="3">
    <source>
        <dbReference type="Proteomes" id="UP001497482"/>
    </source>
</evidence>
<dbReference type="EMBL" id="OZ035839">
    <property type="protein sequence ID" value="CAL1586666.1"/>
    <property type="molecule type" value="Genomic_DNA"/>
</dbReference>
<accession>A0AAV2K9Q6</accession>
<reference evidence="2 3" key="1">
    <citation type="submission" date="2024-04" db="EMBL/GenBank/DDBJ databases">
        <authorList>
            <person name="Waldvogel A.-M."/>
            <person name="Schoenle A."/>
        </authorList>
    </citation>
    <scope>NUCLEOTIDE SEQUENCE [LARGE SCALE GENOMIC DNA]</scope>
</reference>
<proteinExistence type="predicted"/>